<name>A0A368NYG4_AGRVI</name>
<proteinExistence type="predicted"/>
<dbReference type="RefSeq" id="WP_060719340.1">
    <property type="nucleotide sequence ID" value="NZ_CP055265.1"/>
</dbReference>
<dbReference type="AlphaFoldDB" id="A0A368NYG4"/>
<dbReference type="GeneID" id="60681163"/>
<evidence type="ECO:0000313" key="3">
    <source>
        <dbReference type="Proteomes" id="UP000436911"/>
    </source>
</evidence>
<dbReference type="EMBL" id="QUSG01000004">
    <property type="protein sequence ID" value="KAA3528390.1"/>
    <property type="molecule type" value="Genomic_DNA"/>
</dbReference>
<comment type="caution">
    <text evidence="2">The sequence shown here is derived from an EMBL/GenBank/DDBJ whole genome shotgun (WGS) entry which is preliminary data.</text>
</comment>
<gene>
    <name evidence="2" type="ORF">DXT89_10260</name>
</gene>
<reference evidence="2 3" key="1">
    <citation type="submission" date="2018-08" db="EMBL/GenBank/DDBJ databases">
        <title>Genome sequencing of Agrobacterium vitis strain ICMP 10754.</title>
        <authorList>
            <person name="Visnovsky S.B."/>
            <person name="Pitman A.R."/>
        </authorList>
    </citation>
    <scope>NUCLEOTIDE SEQUENCE [LARGE SCALE GENOMIC DNA]</scope>
    <source>
        <strain evidence="2 3">ICMP 10754</strain>
    </source>
</reference>
<protein>
    <submittedName>
        <fullName evidence="2">Uncharacterized protein</fullName>
    </submittedName>
</protein>
<sequence>MAGKVAMIKQVDAKRLFKAAIEAGFAAARITVHPDGRIEASASLNESAASPDTKNSWDDVLK</sequence>
<organism evidence="2 3">
    <name type="scientific">Agrobacterium vitis</name>
    <name type="common">Rhizobium vitis</name>
    <dbReference type="NCBI Taxonomy" id="373"/>
    <lineage>
        <taxon>Bacteria</taxon>
        <taxon>Pseudomonadati</taxon>
        <taxon>Pseudomonadota</taxon>
        <taxon>Alphaproteobacteria</taxon>
        <taxon>Hyphomicrobiales</taxon>
        <taxon>Rhizobiaceae</taxon>
        <taxon>Rhizobium/Agrobacterium group</taxon>
        <taxon>Agrobacterium</taxon>
    </lineage>
</organism>
<feature type="region of interest" description="Disordered" evidence="1">
    <location>
        <begin position="42"/>
        <end position="62"/>
    </location>
</feature>
<dbReference type="Proteomes" id="UP000436911">
    <property type="component" value="Unassembled WGS sequence"/>
</dbReference>
<evidence type="ECO:0000313" key="2">
    <source>
        <dbReference type="EMBL" id="KAA3528390.1"/>
    </source>
</evidence>
<evidence type="ECO:0000256" key="1">
    <source>
        <dbReference type="SAM" id="MobiDB-lite"/>
    </source>
</evidence>
<accession>A0A368NYG4</accession>